<dbReference type="PROSITE" id="PS00109">
    <property type="entry name" value="PROTEIN_KINASE_TYR"/>
    <property type="match status" value="1"/>
</dbReference>
<dbReference type="PROSITE" id="PS50011">
    <property type="entry name" value="PROTEIN_KINASE_DOM"/>
    <property type="match status" value="1"/>
</dbReference>
<evidence type="ECO:0000313" key="9">
    <source>
        <dbReference type="EMBL" id="MBE4750284.1"/>
    </source>
</evidence>
<evidence type="ECO:0000259" key="8">
    <source>
        <dbReference type="PROSITE" id="PS50011"/>
    </source>
</evidence>
<organism evidence="9 10">
    <name type="scientific">Corallococcus soli</name>
    <dbReference type="NCBI Taxonomy" id="2710757"/>
    <lineage>
        <taxon>Bacteria</taxon>
        <taxon>Pseudomonadati</taxon>
        <taxon>Myxococcota</taxon>
        <taxon>Myxococcia</taxon>
        <taxon>Myxococcales</taxon>
        <taxon>Cystobacterineae</taxon>
        <taxon>Myxococcaceae</taxon>
        <taxon>Corallococcus</taxon>
    </lineage>
</organism>
<keyword evidence="2 5" id="KW-0547">Nucleotide-binding</keyword>
<evidence type="ECO:0000256" key="4">
    <source>
        <dbReference type="ARBA" id="ARBA00022840"/>
    </source>
</evidence>
<keyword evidence="1" id="KW-0808">Transferase</keyword>
<evidence type="ECO:0000256" key="7">
    <source>
        <dbReference type="SAM" id="Phobius"/>
    </source>
</evidence>
<dbReference type="Proteomes" id="UP001516472">
    <property type="component" value="Unassembled WGS sequence"/>
</dbReference>
<feature type="domain" description="Protein kinase" evidence="8">
    <location>
        <begin position="19"/>
        <end position="288"/>
    </location>
</feature>
<evidence type="ECO:0000256" key="2">
    <source>
        <dbReference type="ARBA" id="ARBA00022741"/>
    </source>
</evidence>
<feature type="region of interest" description="Disordered" evidence="6">
    <location>
        <begin position="379"/>
        <end position="817"/>
    </location>
</feature>
<keyword evidence="7" id="KW-0472">Membrane</keyword>
<dbReference type="InterPro" id="IPR017441">
    <property type="entry name" value="Protein_kinase_ATP_BS"/>
</dbReference>
<keyword evidence="3 9" id="KW-0418">Kinase</keyword>
<evidence type="ECO:0000256" key="5">
    <source>
        <dbReference type="PROSITE-ProRule" id="PRU10141"/>
    </source>
</evidence>
<dbReference type="RefSeq" id="WP_193349756.1">
    <property type="nucleotide sequence ID" value="NZ_JAAIYO010000005.1"/>
</dbReference>
<keyword evidence="7" id="KW-1133">Transmembrane helix</keyword>
<dbReference type="InterPro" id="IPR008266">
    <property type="entry name" value="Tyr_kinase_AS"/>
</dbReference>
<gene>
    <name evidence="9" type="ORF">G4177_19140</name>
</gene>
<name>A0ABR9PQZ8_9BACT</name>
<comment type="caution">
    <text evidence="9">The sequence shown here is derived from an EMBL/GenBank/DDBJ whole genome shotgun (WGS) entry which is preliminary data.</text>
</comment>
<feature type="transmembrane region" description="Helical" evidence="7">
    <location>
        <begin position="940"/>
        <end position="963"/>
    </location>
</feature>
<keyword evidence="10" id="KW-1185">Reference proteome</keyword>
<dbReference type="Gene3D" id="3.30.200.20">
    <property type="entry name" value="Phosphorylase Kinase, domain 1"/>
    <property type="match status" value="1"/>
</dbReference>
<keyword evidence="7" id="KW-0812">Transmembrane</keyword>
<evidence type="ECO:0000256" key="3">
    <source>
        <dbReference type="ARBA" id="ARBA00022777"/>
    </source>
</evidence>
<dbReference type="GO" id="GO:0016301">
    <property type="term" value="F:kinase activity"/>
    <property type="evidence" value="ECO:0007669"/>
    <property type="project" value="UniProtKB-KW"/>
</dbReference>
<evidence type="ECO:0000256" key="1">
    <source>
        <dbReference type="ARBA" id="ARBA00022679"/>
    </source>
</evidence>
<accession>A0ABR9PQZ8</accession>
<keyword evidence="4 5" id="KW-0067">ATP-binding</keyword>
<feature type="compositionally biased region" description="Low complexity" evidence="6">
    <location>
        <begin position="487"/>
        <end position="499"/>
    </location>
</feature>
<dbReference type="PANTHER" id="PTHR43289:SF6">
    <property type="entry name" value="SERINE_THREONINE-PROTEIN KINASE NEKL-3"/>
    <property type="match status" value="1"/>
</dbReference>
<feature type="region of interest" description="Disordered" evidence="6">
    <location>
        <begin position="853"/>
        <end position="874"/>
    </location>
</feature>
<feature type="binding site" evidence="5">
    <location>
        <position position="49"/>
    </location>
    <ligand>
        <name>ATP</name>
        <dbReference type="ChEBI" id="CHEBI:30616"/>
    </ligand>
</feature>
<reference evidence="9 10" key="1">
    <citation type="submission" date="2020-02" db="EMBL/GenBank/DDBJ databases">
        <authorList>
            <person name="Babadi Z.K."/>
            <person name="Risdian C."/>
            <person name="Ebrahimipour G.H."/>
            <person name="Wink J."/>
        </authorList>
    </citation>
    <scope>NUCLEOTIDE SEQUENCE [LARGE SCALE GENOMIC DNA]</scope>
    <source>
        <strain evidence="9 10">ZKHCc1 1396</strain>
    </source>
</reference>
<dbReference type="SUPFAM" id="SSF56112">
    <property type="entry name" value="Protein kinase-like (PK-like)"/>
    <property type="match status" value="1"/>
</dbReference>
<dbReference type="InterPro" id="IPR011009">
    <property type="entry name" value="Kinase-like_dom_sf"/>
</dbReference>
<sequence>MATPVEPEPLRGPLRFGPYTLVRRIGAGGMGEVFLAREEGVRRAVVVKKVLPGLLENRQFVGRFRDEARVVVRLAHPNIARVYAMGEVDGQLFLAMEYVQGKTLSRLAYRLRQRQRMMPLGALLQMGQRLCEGLAYAHDATDEDGHPLHLVHRDLSPANVCVSYAGEVKIIDFGAAQSTLKEQQTAPRVVIGNLTYMAPEQARKRTVDRRADVYAAGVVLWELFAWKPLSQRGDPLERWRRAAYPQWEPAGRHRPDLPRAVDAFLVRALAPEPNDRFPTAAAMAEALAALKEKLTPGVTDQDLVRLMSAAFPREKVHEQQLVEELLREPSERASTRQEFPSVLAPPTAPVEREADALRAQEDIATEALDAVKLRQAAAEAEARKDAAPRELKPWEEPGARKAPPVRLHNQEVTRDAWVPGTGAEESTDPAARPPPVTWTPRTGTEESTDPAARPPPVTWTPRTGTEEPTDPTRPSPVASMPRMEELTGSTRPSPVTSTPRTEEPTDPARPSPVTWTPGSGGEDATSLGVDPRRLAGLADEGALTPGAGENVDPGRTPALAAEAPPTPGADSGLSLAPGAEAARLGGGPAWTPGSGADEPTPREVAMPRPSGPGAEDTTDPGEGPRADGGGLPGTQPAEGQLLQADWNPGPEAEDSGSQPRAVHREGAPPAPEDSPMQNRPSRPGWTPGVGSEDSTTNERPMRKSEDTEPSSRAPARGTASSGWTPGSGEEEATEGAGPSPLALGPDEDADDEHTAVDKPKRPRANASPERRAPTGRTSVGAAPPARAAPPVVEDFPDATRPLSQEELPVPWTPGGAGEATEALEAAKIFGALSRTTGNLPAYLSEQSAPYVAPKEAPRRAAPVVDERPNDTRPIPVRTKTRETLVGYDMDISAALKVAEELKARERELAEAKRKGVKKPAKVVHFQLPRLPWPLPSRYRFWAMLAVVVVVALVLGFGVMWLFVGSSGGE</sequence>
<dbReference type="CDD" id="cd14014">
    <property type="entry name" value="STKc_PknB_like"/>
    <property type="match status" value="1"/>
</dbReference>
<evidence type="ECO:0000256" key="6">
    <source>
        <dbReference type="SAM" id="MobiDB-lite"/>
    </source>
</evidence>
<dbReference type="Gene3D" id="1.10.510.10">
    <property type="entry name" value="Transferase(Phosphotransferase) domain 1"/>
    <property type="match status" value="1"/>
</dbReference>
<dbReference type="PROSITE" id="PS00107">
    <property type="entry name" value="PROTEIN_KINASE_ATP"/>
    <property type="match status" value="1"/>
</dbReference>
<dbReference type="PANTHER" id="PTHR43289">
    <property type="entry name" value="MITOGEN-ACTIVATED PROTEIN KINASE KINASE KINASE 20-RELATED"/>
    <property type="match status" value="1"/>
</dbReference>
<protein>
    <submittedName>
        <fullName evidence="9">Protein kinase</fullName>
    </submittedName>
</protein>
<feature type="compositionally biased region" description="Basic and acidic residues" evidence="6">
    <location>
        <begin position="380"/>
        <end position="399"/>
    </location>
</feature>
<feature type="compositionally biased region" description="Low complexity" evidence="6">
    <location>
        <begin position="781"/>
        <end position="790"/>
    </location>
</feature>
<proteinExistence type="predicted"/>
<dbReference type="InterPro" id="IPR000719">
    <property type="entry name" value="Prot_kinase_dom"/>
</dbReference>
<evidence type="ECO:0000313" key="10">
    <source>
        <dbReference type="Proteomes" id="UP001516472"/>
    </source>
</evidence>
<dbReference type="EMBL" id="JAAIYO010000005">
    <property type="protein sequence ID" value="MBE4750284.1"/>
    <property type="molecule type" value="Genomic_DNA"/>
</dbReference>
<feature type="region of interest" description="Disordered" evidence="6">
    <location>
        <begin position="329"/>
        <end position="354"/>
    </location>
</feature>
<dbReference type="Pfam" id="PF00069">
    <property type="entry name" value="Pkinase"/>
    <property type="match status" value="1"/>
</dbReference>